<comment type="caution">
    <text evidence="3">The sequence shown here is derived from an EMBL/GenBank/DDBJ whole genome shotgun (WGS) entry which is preliminary data.</text>
</comment>
<protein>
    <recommendedName>
        <fullName evidence="2">SRR1-like domain-containing protein</fullName>
    </recommendedName>
</protein>
<dbReference type="InterPro" id="IPR040044">
    <property type="entry name" value="SRR1L"/>
</dbReference>
<name>A0AAV9J1Y2_CYACA</name>
<evidence type="ECO:0000313" key="4">
    <source>
        <dbReference type="Proteomes" id="UP001301350"/>
    </source>
</evidence>
<feature type="domain" description="SRR1-like" evidence="2">
    <location>
        <begin position="46"/>
        <end position="295"/>
    </location>
</feature>
<dbReference type="EMBL" id="JANCYW010000017">
    <property type="protein sequence ID" value="KAK4538386.1"/>
    <property type="molecule type" value="Genomic_DNA"/>
</dbReference>
<dbReference type="PANTHER" id="PTHR28626:SF3">
    <property type="entry name" value="SRR1-LIKE PROTEIN"/>
    <property type="match status" value="1"/>
</dbReference>
<reference evidence="3 4" key="1">
    <citation type="submission" date="2022-07" db="EMBL/GenBank/DDBJ databases">
        <title>Genome-wide signatures of adaptation to extreme environments.</title>
        <authorList>
            <person name="Cho C.H."/>
            <person name="Yoon H.S."/>
        </authorList>
    </citation>
    <scope>NUCLEOTIDE SEQUENCE [LARGE SCALE GENOMIC DNA]</scope>
    <source>
        <strain evidence="3 4">DBV 063 E5</strain>
    </source>
</reference>
<dbReference type="PANTHER" id="PTHR28626">
    <property type="entry name" value="SRR1-LIKE PROTEIN"/>
    <property type="match status" value="1"/>
</dbReference>
<dbReference type="Proteomes" id="UP001301350">
    <property type="component" value="Unassembled WGS sequence"/>
</dbReference>
<gene>
    <name evidence="3" type="ORF">CDCA_CDCA17G4411</name>
</gene>
<dbReference type="Pfam" id="PF07985">
    <property type="entry name" value="SRR1"/>
    <property type="match status" value="1"/>
</dbReference>
<evidence type="ECO:0000256" key="1">
    <source>
        <dbReference type="ARBA" id="ARBA00009856"/>
    </source>
</evidence>
<dbReference type="InterPro" id="IPR012942">
    <property type="entry name" value="SRR1-like"/>
</dbReference>
<keyword evidence="4" id="KW-1185">Reference proteome</keyword>
<organism evidence="3 4">
    <name type="scientific">Cyanidium caldarium</name>
    <name type="common">Red alga</name>
    <dbReference type="NCBI Taxonomy" id="2771"/>
    <lineage>
        <taxon>Eukaryota</taxon>
        <taxon>Rhodophyta</taxon>
        <taxon>Bangiophyceae</taxon>
        <taxon>Cyanidiales</taxon>
        <taxon>Cyanidiaceae</taxon>
        <taxon>Cyanidium</taxon>
    </lineage>
</organism>
<proteinExistence type="inferred from homology"/>
<sequence length="336" mass="37566">MEWRRVEKARRGRGRCREGDAVVRVIRKVDDMVEHELGWASALVQRMQRERFDRLLALGLGALHCSTASQQQLALAVSLADGGGAEGIREMKLVDPLMTEEDVAIAEHYGMEVYRGPSAEIQEPCFYCRSTNRAECGQATLSDAVAHTHSRAFHDFVRPRVPGEKTLLYMPHCSAKLYELLLHIYDMHGGLSRLHILGNRLERYAERVMDGLSSTSPSAAADGEWQQPRTRKHRLRQVTAGATPPLPPHPPSILLTRVEYLAAQRSIHPHCTVLPAALDTARSPWYAAFHGIAWQSLHPLSRPADHRLAGDEHATWHFGAAVTDSLGDWGDQLIYT</sequence>
<comment type="similarity">
    <text evidence="1">Belongs to the SRR1 family.</text>
</comment>
<evidence type="ECO:0000259" key="2">
    <source>
        <dbReference type="Pfam" id="PF07985"/>
    </source>
</evidence>
<dbReference type="GO" id="GO:0005634">
    <property type="term" value="C:nucleus"/>
    <property type="evidence" value="ECO:0007669"/>
    <property type="project" value="TreeGrafter"/>
</dbReference>
<evidence type="ECO:0000313" key="3">
    <source>
        <dbReference type="EMBL" id="KAK4538386.1"/>
    </source>
</evidence>
<dbReference type="AlphaFoldDB" id="A0AAV9J1Y2"/>
<dbReference type="GO" id="GO:0005737">
    <property type="term" value="C:cytoplasm"/>
    <property type="evidence" value="ECO:0007669"/>
    <property type="project" value="TreeGrafter"/>
</dbReference>
<accession>A0AAV9J1Y2</accession>